<dbReference type="EMBL" id="HBGY01020380">
    <property type="protein sequence ID" value="CAD9589269.1"/>
    <property type="molecule type" value="Transcribed_RNA"/>
</dbReference>
<dbReference type="AlphaFoldDB" id="A0A6U2PXV6"/>
<proteinExistence type="predicted"/>
<sequence>MHSIQISSRAKEESLGATVEEIIVSDTFPAIEIEAKDRRKGDLSVAAPHMAPTEDNTSSEDGNYELEDIPQDRILNKKVSFSSIEIREFNVVLGDNPCAYGPSLSLGWNCHRNFTMEVDNYEESKPVRRSQKQMQLPRYVRERILMDFGFSRREMNEAIEESTVIKKQRQQTVDRHDMIQKVKGIFNCRLKRKKMDAK</sequence>
<name>A0A6U2PXV6_9STRA</name>
<reference evidence="2" key="1">
    <citation type="submission" date="2021-01" db="EMBL/GenBank/DDBJ databases">
        <authorList>
            <person name="Corre E."/>
            <person name="Pelletier E."/>
            <person name="Niang G."/>
            <person name="Scheremetjew M."/>
            <person name="Finn R."/>
            <person name="Kale V."/>
            <person name="Holt S."/>
            <person name="Cochrane G."/>
            <person name="Meng A."/>
            <person name="Brown T."/>
            <person name="Cohen L."/>
        </authorList>
    </citation>
    <scope>NUCLEOTIDE SEQUENCE</scope>
    <source>
        <strain evidence="2">B650</strain>
    </source>
</reference>
<dbReference type="EMBL" id="HBGY01020379">
    <property type="protein sequence ID" value="CAD9589267.1"/>
    <property type="molecule type" value="Transcribed_RNA"/>
</dbReference>
<evidence type="ECO:0000313" key="3">
    <source>
        <dbReference type="EMBL" id="CAD9589269.1"/>
    </source>
</evidence>
<evidence type="ECO:0000313" key="2">
    <source>
        <dbReference type="EMBL" id="CAD9589267.1"/>
    </source>
</evidence>
<gene>
    <name evidence="2" type="ORF">LDAN0321_LOCUS12835</name>
    <name evidence="3" type="ORF">LDAN0321_LOCUS12836</name>
</gene>
<protein>
    <submittedName>
        <fullName evidence="2">Uncharacterized protein</fullName>
    </submittedName>
</protein>
<evidence type="ECO:0000256" key="1">
    <source>
        <dbReference type="SAM" id="MobiDB-lite"/>
    </source>
</evidence>
<feature type="region of interest" description="Disordered" evidence="1">
    <location>
        <begin position="39"/>
        <end position="64"/>
    </location>
</feature>
<accession>A0A6U2PXV6</accession>
<organism evidence="2">
    <name type="scientific">Leptocylindrus danicus</name>
    <dbReference type="NCBI Taxonomy" id="163516"/>
    <lineage>
        <taxon>Eukaryota</taxon>
        <taxon>Sar</taxon>
        <taxon>Stramenopiles</taxon>
        <taxon>Ochrophyta</taxon>
        <taxon>Bacillariophyta</taxon>
        <taxon>Coscinodiscophyceae</taxon>
        <taxon>Chaetocerotophycidae</taxon>
        <taxon>Leptocylindrales</taxon>
        <taxon>Leptocylindraceae</taxon>
        <taxon>Leptocylindrus</taxon>
    </lineage>
</organism>